<feature type="compositionally biased region" description="Polar residues" evidence="1">
    <location>
        <begin position="473"/>
        <end position="484"/>
    </location>
</feature>
<dbReference type="Gene3D" id="3.40.50.10190">
    <property type="entry name" value="BRCT domain"/>
    <property type="match status" value="2"/>
</dbReference>
<dbReference type="OrthoDB" id="244235at2759"/>
<feature type="region of interest" description="Disordered" evidence="1">
    <location>
        <begin position="146"/>
        <end position="322"/>
    </location>
</feature>
<feature type="region of interest" description="Disordered" evidence="1">
    <location>
        <begin position="789"/>
        <end position="826"/>
    </location>
</feature>
<dbReference type="KEGG" id="phet:94290722"/>
<feature type="compositionally biased region" description="Polar residues" evidence="1">
    <location>
        <begin position="195"/>
        <end position="229"/>
    </location>
</feature>
<evidence type="ECO:0000313" key="3">
    <source>
        <dbReference type="EMBL" id="KAG5502894.1"/>
    </source>
</evidence>
<feature type="region of interest" description="Disordered" evidence="1">
    <location>
        <begin position="348"/>
        <end position="402"/>
    </location>
</feature>
<dbReference type="AlphaFoldDB" id="A0A836L8W2"/>
<name>A0A836L8W2_9TRYP</name>
<dbReference type="InterPro" id="IPR001357">
    <property type="entry name" value="BRCT_dom"/>
</dbReference>
<keyword evidence="4" id="KW-1185">Reference proteome</keyword>
<evidence type="ECO:0000256" key="1">
    <source>
        <dbReference type="SAM" id="MobiDB-lite"/>
    </source>
</evidence>
<dbReference type="RefSeq" id="XP_067756666.1">
    <property type="nucleotide sequence ID" value="XM_067900645.1"/>
</dbReference>
<comment type="caution">
    <text evidence="3">The sequence shown here is derived from an EMBL/GenBank/DDBJ whole genome shotgun (WGS) entry which is preliminary data.</text>
</comment>
<dbReference type="Proteomes" id="UP000674318">
    <property type="component" value="Unassembled WGS sequence"/>
</dbReference>
<gene>
    <name evidence="3" type="ORF">JKF63_04665</name>
</gene>
<proteinExistence type="predicted"/>
<feature type="region of interest" description="Disordered" evidence="1">
    <location>
        <begin position="467"/>
        <end position="586"/>
    </location>
</feature>
<dbReference type="SUPFAM" id="SSF52113">
    <property type="entry name" value="BRCT domain"/>
    <property type="match status" value="1"/>
</dbReference>
<evidence type="ECO:0000313" key="4">
    <source>
        <dbReference type="Proteomes" id="UP000674318"/>
    </source>
</evidence>
<feature type="domain" description="BRCT" evidence="2">
    <location>
        <begin position="702"/>
        <end position="741"/>
    </location>
</feature>
<dbReference type="PROSITE" id="PS50172">
    <property type="entry name" value="BRCT"/>
    <property type="match status" value="1"/>
</dbReference>
<evidence type="ECO:0000259" key="2">
    <source>
        <dbReference type="PROSITE" id="PS50172"/>
    </source>
</evidence>
<dbReference type="InterPro" id="IPR036420">
    <property type="entry name" value="BRCT_dom_sf"/>
</dbReference>
<dbReference type="EMBL" id="JAFJZO010000025">
    <property type="protein sequence ID" value="KAG5502894.1"/>
    <property type="molecule type" value="Genomic_DNA"/>
</dbReference>
<accession>A0A836L8W2</accession>
<organism evidence="3 4">
    <name type="scientific">Porcisia hertigi</name>
    <dbReference type="NCBI Taxonomy" id="2761500"/>
    <lineage>
        <taxon>Eukaryota</taxon>
        <taxon>Discoba</taxon>
        <taxon>Euglenozoa</taxon>
        <taxon>Kinetoplastea</taxon>
        <taxon>Metakinetoplastina</taxon>
        <taxon>Trypanosomatida</taxon>
        <taxon>Trypanosomatidae</taxon>
        <taxon>Leishmaniinae</taxon>
        <taxon>Porcisia</taxon>
    </lineage>
</organism>
<sequence length="1196" mass="126830">MSSTATSCSPRLLSGVRVFLHIRHGDDDVQGRGGELNSSSSGIRVVKKRKGGGQTVSVRETLRTARAHVQQLGATLVLSEAAADLIVFHQGNASFLEAALKKFKTVVRPDYLAACIAADQRVSVGPYIVKPTASAMVTACASPAHESVKPSASAIRSPPTAADTPEGIDSGTMHSGANRVVAAVPSSSSSVSPSRATRNPQVSKTRTSTPAKKAGNQQQQQRGCSTLASTVAVRKEDAVAPSGDSPPSSSLAQPKPRTATNLGATRPLHALDDMSNSNANDSRCGAQTLQSGETGNKERPQSRFAGKSSTVNGVPGRGSVTRGKRCVPQVSTLAVEVDEDFAQRCSADSVPTPQLTPFPQHKLSSSESPGVGAGERPDYGGGSSSTTTTNTHQERVTAAVEKRSADLDEEEAIRHVVLRSTATCAVTQRRGRPPKQVDATLNPADTLPSLVSLLAKERNGLAMRGQDPFLLSEPSTQHPLRSQEASGPSPSDASGGEVDVTQPLPAVSPPPTQMTSKRHRSPSVAEDGYTEEQAHCTHHPPSLDNALSSERQRQRNRRSAVSNPICEAVKKSVKQRQQNRRQFSARQRGRFSSRCVAAAALDPECAPAADPPLLMTFTDLALLRRMTSVNEDVRSAAAQLCVCIFSDDGGGAASSSSSSFFLRDVVVQLGAVCLLLGGDDGEGQSCWFGHCTRTHMEQMPRMAKKPTHLVVSPHALLTPDVLYYKALGIPIVTPQWIYDAIALGAFPAILPHIHTHTLYGDGHAADAAVTGATPIVTAASATCSRDGLLGGEEDSGEAARAATRAVQRPLAHSTGDSTAPPLRLGGSSTLRRLHKEVAEEYVPAGEQAMRPFYAPIFQDRMFYLYVPPVDLENANASGGAAGPLRPSRVSRNSRNGSYLGGVTAALAQVTELLRVLGGTVTRNVESTYLDAVIDLTGFYDNMVEVGQTAREQQSQARTLRESLSCAYHDALQRVSQWSSSVHTHTASSPTPAPVLGIAWLIYSILTRQWTAVDSFILHEHPIAAQLAAVHSRPRACGIEAAVAKMTDMGAVGSSGFTPPTVHDAPDARIPPTPSAHEEAAESMSDSVWFALLTAAASPHLKRTRGPQASIKHPSHQWDTQEIASMLVDAQQEPLGAHATATLPTPALAFPSHHTTTTPVPFELEEEDNFILACKHYNGDVVGRKESGMGRPHSLPL</sequence>
<dbReference type="GeneID" id="94290722"/>
<protein>
    <recommendedName>
        <fullName evidence="2">BRCT domain-containing protein</fullName>
    </recommendedName>
</protein>
<feature type="compositionally biased region" description="Polar residues" evidence="1">
    <location>
        <begin position="274"/>
        <end position="294"/>
    </location>
</feature>
<feature type="compositionally biased region" description="Basic and acidic residues" evidence="1">
    <location>
        <begin position="392"/>
        <end position="402"/>
    </location>
</feature>
<reference evidence="3 4" key="1">
    <citation type="submission" date="2021-02" db="EMBL/GenBank/DDBJ databases">
        <title>Porcisia hertigi Genome sequencing and assembly.</title>
        <authorList>
            <person name="Almutairi H."/>
            <person name="Gatherer D."/>
        </authorList>
    </citation>
    <scope>NUCLEOTIDE SEQUENCE [LARGE SCALE GENOMIC DNA]</scope>
    <source>
        <strain evidence="3 4">C119</strain>
    </source>
</reference>
<feature type="compositionally biased region" description="Polar residues" evidence="1">
    <location>
        <begin position="245"/>
        <end position="263"/>
    </location>
</feature>
<feature type="compositionally biased region" description="Low complexity" evidence="1">
    <location>
        <begin position="180"/>
        <end position="194"/>
    </location>
</feature>
<dbReference type="CDD" id="cd00027">
    <property type="entry name" value="BRCT"/>
    <property type="match status" value="1"/>
</dbReference>
<feature type="compositionally biased region" description="Low complexity" evidence="1">
    <location>
        <begin position="485"/>
        <end position="496"/>
    </location>
</feature>
<feature type="compositionally biased region" description="Polar residues" evidence="1">
    <location>
        <begin position="349"/>
        <end position="368"/>
    </location>
</feature>